<dbReference type="RefSeq" id="WP_345158034.1">
    <property type="nucleotide sequence ID" value="NZ_BAABHC010000005.1"/>
</dbReference>
<protein>
    <submittedName>
        <fullName evidence="1">Uncharacterized protein</fullName>
    </submittedName>
</protein>
<proteinExistence type="predicted"/>
<accession>A0ABP8LJQ7</accession>
<dbReference type="Proteomes" id="UP001500552">
    <property type="component" value="Unassembled WGS sequence"/>
</dbReference>
<evidence type="ECO:0000313" key="1">
    <source>
        <dbReference type="EMBL" id="GAA4429607.1"/>
    </source>
</evidence>
<reference evidence="2" key="1">
    <citation type="journal article" date="2019" name="Int. J. Syst. Evol. Microbiol.">
        <title>The Global Catalogue of Microorganisms (GCM) 10K type strain sequencing project: providing services to taxonomists for standard genome sequencing and annotation.</title>
        <authorList>
            <consortium name="The Broad Institute Genomics Platform"/>
            <consortium name="The Broad Institute Genome Sequencing Center for Infectious Disease"/>
            <person name="Wu L."/>
            <person name="Ma J."/>
        </authorList>
    </citation>
    <scope>NUCLEOTIDE SEQUENCE [LARGE SCALE GENOMIC DNA]</scope>
    <source>
        <strain evidence="2">JCM 17926</strain>
    </source>
</reference>
<sequence length="188" mass="21822">MIKKKQLINKQVFKISELQREQKKLTVQVEIEMYNRELKLEGKYSTLYQCIPSQSDVLVNVFPFTDLEEKKVAVDVSSSDFKSLYLIEKGTSLKDIYIKMSIESGALSFLGSKNLISYTSRKKTADRGFLKLTGHITIEAYLLGIKLKTLHYEATEHLSRDGQLLNQTFKEPNGSYFEMRYTNKRRDE</sequence>
<evidence type="ECO:0000313" key="2">
    <source>
        <dbReference type="Proteomes" id="UP001500552"/>
    </source>
</evidence>
<organism evidence="1 2">
    <name type="scientific">Pontibacter saemangeumensis</name>
    <dbReference type="NCBI Taxonomy" id="1084525"/>
    <lineage>
        <taxon>Bacteria</taxon>
        <taxon>Pseudomonadati</taxon>
        <taxon>Bacteroidota</taxon>
        <taxon>Cytophagia</taxon>
        <taxon>Cytophagales</taxon>
        <taxon>Hymenobacteraceae</taxon>
        <taxon>Pontibacter</taxon>
    </lineage>
</organism>
<dbReference type="EMBL" id="BAABHC010000005">
    <property type="protein sequence ID" value="GAA4429607.1"/>
    <property type="molecule type" value="Genomic_DNA"/>
</dbReference>
<keyword evidence="2" id="KW-1185">Reference proteome</keyword>
<gene>
    <name evidence="1" type="ORF">GCM10023188_15180</name>
</gene>
<name>A0ABP8LJQ7_9BACT</name>
<comment type="caution">
    <text evidence="1">The sequence shown here is derived from an EMBL/GenBank/DDBJ whole genome shotgun (WGS) entry which is preliminary data.</text>
</comment>